<comment type="caution">
    <text evidence="1">The sequence shown here is derived from an EMBL/GenBank/DDBJ whole genome shotgun (WGS) entry which is preliminary data.</text>
</comment>
<name>A0ABT3DHZ4_9BACI</name>
<organism evidence="1 2">
    <name type="scientific">Metabacillus halosaccharovorans</name>
    <dbReference type="NCBI Taxonomy" id="930124"/>
    <lineage>
        <taxon>Bacteria</taxon>
        <taxon>Bacillati</taxon>
        <taxon>Bacillota</taxon>
        <taxon>Bacilli</taxon>
        <taxon>Bacillales</taxon>
        <taxon>Bacillaceae</taxon>
        <taxon>Metabacillus</taxon>
    </lineage>
</organism>
<keyword evidence="2" id="KW-1185">Reference proteome</keyword>
<accession>A0ABT3DHZ4</accession>
<evidence type="ECO:0000313" key="2">
    <source>
        <dbReference type="Proteomes" id="UP001526147"/>
    </source>
</evidence>
<dbReference type="Proteomes" id="UP001526147">
    <property type="component" value="Unassembled WGS sequence"/>
</dbReference>
<reference evidence="1 2" key="1">
    <citation type="submission" date="2022-10" db="EMBL/GenBank/DDBJ databases">
        <title>Draft genome assembly of moderately radiation resistant bacterium Metabacillus halosaccharovorans.</title>
        <authorList>
            <person name="Pal S."/>
            <person name="Gopinathan A."/>
        </authorList>
    </citation>
    <scope>NUCLEOTIDE SEQUENCE [LARGE SCALE GENOMIC DNA]</scope>
    <source>
        <strain evidence="1 2">VITHBRA001</strain>
    </source>
</reference>
<dbReference type="RefSeq" id="WP_078431975.1">
    <property type="nucleotide sequence ID" value="NZ_CP162630.1"/>
</dbReference>
<proteinExistence type="predicted"/>
<protein>
    <submittedName>
        <fullName evidence="1">DUF5082 domain-containing protein</fullName>
    </submittedName>
</protein>
<gene>
    <name evidence="1" type="ORF">OIH86_13625</name>
</gene>
<dbReference type="EMBL" id="JAOYEY010000042">
    <property type="protein sequence ID" value="MCV9886675.1"/>
    <property type="molecule type" value="Genomic_DNA"/>
</dbReference>
<sequence length="115" mass="13340">MSLFYYYGLLRKKQEQLQRLQDCQSQLQGIKQEYLNYNQSVTTPELTSTTWQGSLADKFEDIRTEGILVSYQDLESTQLSNAFSTINSKMSSLKSEILSLKQTIHSLELEMLEDE</sequence>
<evidence type="ECO:0000313" key="1">
    <source>
        <dbReference type="EMBL" id="MCV9886675.1"/>
    </source>
</evidence>